<dbReference type="GeneID" id="59343277"/>
<evidence type="ECO:0000256" key="1">
    <source>
        <dbReference type="SAM" id="MobiDB-lite"/>
    </source>
</evidence>
<evidence type="ECO:0000313" key="3">
    <source>
        <dbReference type="EMBL" id="KAF7310196.1"/>
    </source>
</evidence>
<name>A0A8H6T4P5_9AGAR</name>
<keyword evidence="2" id="KW-0732">Signal</keyword>
<evidence type="ECO:0000256" key="2">
    <source>
        <dbReference type="SAM" id="SignalP"/>
    </source>
</evidence>
<evidence type="ECO:0000313" key="4">
    <source>
        <dbReference type="Proteomes" id="UP000636479"/>
    </source>
</evidence>
<keyword evidence="4" id="KW-1185">Reference proteome</keyword>
<protein>
    <recommendedName>
        <fullName evidence="5">Extracellular serine-rich protein</fullName>
    </recommendedName>
</protein>
<gene>
    <name evidence="3" type="ORF">MIND_00393200</name>
</gene>
<dbReference type="AlphaFoldDB" id="A0A8H6T4P5"/>
<sequence length="212" mass="21191">MSGSSKVLALFSLLALAQAQTTLFGVSVPPGPTSEATRVVISETVSFSALPLGPDGQTTYLEEVVQSFQALVDASDTQVLLSTPITFDFLYAQSTGGFVASEILPPGAPPSASTRFAGTLDDCKFDGHGGAVCVQAFPQVPGVPVPGHTNTVSGVVVPIATLGGTPAASGPGSSGTRPPAPTKSTSGACAQSGANSAVAWMAAIVALSYCIY</sequence>
<dbReference type="Proteomes" id="UP000636479">
    <property type="component" value="Unassembled WGS sequence"/>
</dbReference>
<comment type="caution">
    <text evidence="3">The sequence shown here is derived from an EMBL/GenBank/DDBJ whole genome shotgun (WGS) entry which is preliminary data.</text>
</comment>
<feature type="compositionally biased region" description="Low complexity" evidence="1">
    <location>
        <begin position="166"/>
        <end position="177"/>
    </location>
</feature>
<accession>A0A8H6T4P5</accession>
<dbReference type="RefSeq" id="XP_037223646.1">
    <property type="nucleotide sequence ID" value="XM_037360761.1"/>
</dbReference>
<feature type="chain" id="PRO_5034134454" description="Extracellular serine-rich protein" evidence="2">
    <location>
        <begin position="20"/>
        <end position="212"/>
    </location>
</feature>
<dbReference type="OrthoDB" id="2929351at2759"/>
<feature type="region of interest" description="Disordered" evidence="1">
    <location>
        <begin position="166"/>
        <end position="188"/>
    </location>
</feature>
<dbReference type="EMBL" id="JACAZF010000003">
    <property type="protein sequence ID" value="KAF7310196.1"/>
    <property type="molecule type" value="Genomic_DNA"/>
</dbReference>
<feature type="signal peptide" evidence="2">
    <location>
        <begin position="1"/>
        <end position="19"/>
    </location>
</feature>
<organism evidence="3 4">
    <name type="scientific">Mycena indigotica</name>
    <dbReference type="NCBI Taxonomy" id="2126181"/>
    <lineage>
        <taxon>Eukaryota</taxon>
        <taxon>Fungi</taxon>
        <taxon>Dikarya</taxon>
        <taxon>Basidiomycota</taxon>
        <taxon>Agaricomycotina</taxon>
        <taxon>Agaricomycetes</taxon>
        <taxon>Agaricomycetidae</taxon>
        <taxon>Agaricales</taxon>
        <taxon>Marasmiineae</taxon>
        <taxon>Mycenaceae</taxon>
        <taxon>Mycena</taxon>
    </lineage>
</organism>
<reference evidence="3" key="1">
    <citation type="submission" date="2020-05" db="EMBL/GenBank/DDBJ databases">
        <title>Mycena genomes resolve the evolution of fungal bioluminescence.</title>
        <authorList>
            <person name="Tsai I.J."/>
        </authorList>
    </citation>
    <scope>NUCLEOTIDE SEQUENCE</scope>
    <source>
        <strain evidence="3">171206Taipei</strain>
    </source>
</reference>
<evidence type="ECO:0008006" key="5">
    <source>
        <dbReference type="Google" id="ProtNLM"/>
    </source>
</evidence>
<proteinExistence type="predicted"/>